<proteinExistence type="inferred from homology"/>
<evidence type="ECO:0000256" key="6">
    <source>
        <dbReference type="ARBA" id="ARBA00022777"/>
    </source>
</evidence>
<reference evidence="10" key="1">
    <citation type="submission" date="2020-10" db="EMBL/GenBank/DDBJ databases">
        <title>Whole-genome sequence of Luteibacter sp. EIF3.</title>
        <authorList>
            <person name="Friedrich I."/>
            <person name="Hertel R."/>
            <person name="Daniel R."/>
        </authorList>
    </citation>
    <scope>NUCLEOTIDE SEQUENCE</scope>
    <source>
        <strain evidence="10">EIF3</strain>
    </source>
</reference>
<dbReference type="Pfam" id="PF01202">
    <property type="entry name" value="SKI"/>
    <property type="match status" value="1"/>
</dbReference>
<evidence type="ECO:0000256" key="1">
    <source>
        <dbReference type="ARBA" id="ARBA00004761"/>
    </source>
</evidence>
<keyword evidence="4 9" id="KW-0808">Transferase</keyword>
<keyword evidence="11" id="KW-1185">Reference proteome</keyword>
<accession>A0ABY4T1I9</accession>
<dbReference type="NCBIfam" id="TIGR01313">
    <property type="entry name" value="therm_gnt_kin"/>
    <property type="match status" value="1"/>
</dbReference>
<organism evidence="10 11">
    <name type="scientific">Luteibacter flocculans</name>
    <dbReference type="NCBI Taxonomy" id="2780091"/>
    <lineage>
        <taxon>Bacteria</taxon>
        <taxon>Pseudomonadati</taxon>
        <taxon>Pseudomonadota</taxon>
        <taxon>Gammaproteobacteria</taxon>
        <taxon>Lysobacterales</taxon>
        <taxon>Rhodanobacteraceae</taxon>
        <taxon>Luteibacter</taxon>
    </lineage>
</organism>
<evidence type="ECO:0000256" key="7">
    <source>
        <dbReference type="ARBA" id="ARBA00022840"/>
    </source>
</evidence>
<dbReference type="InterPro" id="IPR006001">
    <property type="entry name" value="Therm_gnt_kin"/>
</dbReference>
<name>A0ABY4T1I9_9GAMM</name>
<evidence type="ECO:0000313" key="10">
    <source>
        <dbReference type="EMBL" id="URL58808.1"/>
    </source>
</evidence>
<evidence type="ECO:0000256" key="3">
    <source>
        <dbReference type="ARBA" id="ARBA00012054"/>
    </source>
</evidence>
<dbReference type="PANTHER" id="PTHR43442:SF3">
    <property type="entry name" value="GLUCONOKINASE-RELATED"/>
    <property type="match status" value="1"/>
</dbReference>
<evidence type="ECO:0000256" key="4">
    <source>
        <dbReference type="ARBA" id="ARBA00022679"/>
    </source>
</evidence>
<keyword evidence="6 9" id="KW-0418">Kinase</keyword>
<keyword evidence="5 9" id="KW-0547">Nucleotide-binding</keyword>
<dbReference type="InterPro" id="IPR031322">
    <property type="entry name" value="Shikimate/glucono_kinase"/>
</dbReference>
<dbReference type="EC" id="2.7.1.12" evidence="3 9"/>
<dbReference type="RefSeq" id="WP_250339489.1">
    <property type="nucleotide sequence ID" value="NZ_CP063231.1"/>
</dbReference>
<dbReference type="EMBL" id="CP063231">
    <property type="protein sequence ID" value="URL58808.1"/>
    <property type="molecule type" value="Genomic_DNA"/>
</dbReference>
<evidence type="ECO:0000256" key="5">
    <source>
        <dbReference type="ARBA" id="ARBA00022741"/>
    </source>
</evidence>
<evidence type="ECO:0000256" key="9">
    <source>
        <dbReference type="RuleBase" id="RU363066"/>
    </source>
</evidence>
<dbReference type="PRINTS" id="PR01100">
    <property type="entry name" value="SHIKIMTKNASE"/>
</dbReference>
<dbReference type="Proteomes" id="UP001056681">
    <property type="component" value="Chromosome"/>
</dbReference>
<comment type="pathway">
    <text evidence="1">Carbohydrate acid metabolism.</text>
</comment>
<comment type="catalytic activity">
    <reaction evidence="8 9">
        <text>D-gluconate + ATP = 6-phospho-D-gluconate + ADP + H(+)</text>
        <dbReference type="Rhea" id="RHEA:19433"/>
        <dbReference type="ChEBI" id="CHEBI:15378"/>
        <dbReference type="ChEBI" id="CHEBI:18391"/>
        <dbReference type="ChEBI" id="CHEBI:30616"/>
        <dbReference type="ChEBI" id="CHEBI:58759"/>
        <dbReference type="ChEBI" id="CHEBI:456216"/>
        <dbReference type="EC" id="2.7.1.12"/>
    </reaction>
</comment>
<dbReference type="CDD" id="cd02021">
    <property type="entry name" value="GntK"/>
    <property type="match status" value="1"/>
</dbReference>
<gene>
    <name evidence="10" type="ORF">IM816_01395</name>
</gene>
<evidence type="ECO:0000256" key="8">
    <source>
        <dbReference type="ARBA" id="ARBA00048090"/>
    </source>
</evidence>
<evidence type="ECO:0000256" key="2">
    <source>
        <dbReference type="ARBA" id="ARBA00008420"/>
    </source>
</evidence>
<dbReference type="Gene3D" id="3.40.50.300">
    <property type="entry name" value="P-loop containing nucleotide triphosphate hydrolases"/>
    <property type="match status" value="1"/>
</dbReference>
<evidence type="ECO:0000313" key="11">
    <source>
        <dbReference type="Proteomes" id="UP001056681"/>
    </source>
</evidence>
<dbReference type="PANTHER" id="PTHR43442">
    <property type="entry name" value="GLUCONOKINASE-RELATED"/>
    <property type="match status" value="1"/>
</dbReference>
<keyword evidence="7 9" id="KW-0067">ATP-binding</keyword>
<dbReference type="InterPro" id="IPR027417">
    <property type="entry name" value="P-loop_NTPase"/>
</dbReference>
<dbReference type="SUPFAM" id="SSF52540">
    <property type="entry name" value="P-loop containing nucleoside triphosphate hydrolases"/>
    <property type="match status" value="1"/>
</dbReference>
<protein>
    <recommendedName>
        <fullName evidence="3 9">Gluconokinase</fullName>
        <ecNumber evidence="3 9">2.7.1.12</ecNumber>
    </recommendedName>
</protein>
<sequence length="164" mass="17915">MITIVMGVSGSGKSTIGEGLATRLGIPFVDGDSLHPEANRAKMAAGVPLDDADRQPWLEAIVAEMDRHREAGDSLVLACSALKRRYRDFLRSGHDDVRFVYLRAPRELLAERLGHRSGHFFDPRLLDSQLATLEEPTEDEALRVDVALPPAEAVASIIRANCSA</sequence>
<comment type="similarity">
    <text evidence="2 9">Belongs to the gluconokinase GntK/GntV family.</text>
</comment>